<name>A0A7K1J284_9BIFI</name>
<dbReference type="InterPro" id="IPR035906">
    <property type="entry name" value="MetI-like_sf"/>
</dbReference>
<dbReference type="Proteomes" id="UP000487882">
    <property type="component" value="Unassembled WGS sequence"/>
</dbReference>
<evidence type="ECO:0000259" key="8">
    <source>
        <dbReference type="PROSITE" id="PS50928"/>
    </source>
</evidence>
<dbReference type="PANTHER" id="PTHR30151:SF20">
    <property type="entry name" value="ABC TRANSPORTER PERMEASE PROTEIN HI_0355-RELATED"/>
    <property type="match status" value="1"/>
</dbReference>
<sequence length="284" mass="30510">MMQKVRCTLASGSLRISPHDTARTATRSAARKYLPTVITVVVLLAIWQIWVDVAHPPTTMIASPTEIISATVRSWPTLWPATCMTAMEGVCGFLIACVLGVLLGIGIHCSRTAYSALFPLLTAAQTLPLISIAPLFLIWFGFEPIGKIVLVAVFAIFPIVVQTMRGLQAVPQFYADVAMTCGASRAWTLFHVELRVAARQIFGGVRVSAAYVFATAATAEYLGARSGLGIWLQAAYNSFQTPRIFAATLVIIVITGILLLLVHAVERLLLGAPDSDADPDADAQ</sequence>
<feature type="transmembrane region" description="Helical" evidence="7">
    <location>
        <begin position="78"/>
        <end position="105"/>
    </location>
</feature>
<evidence type="ECO:0000256" key="1">
    <source>
        <dbReference type="ARBA" id="ARBA00004651"/>
    </source>
</evidence>
<evidence type="ECO:0000256" key="4">
    <source>
        <dbReference type="ARBA" id="ARBA00022692"/>
    </source>
</evidence>
<proteinExistence type="inferred from homology"/>
<feature type="transmembrane region" description="Helical" evidence="7">
    <location>
        <begin position="145"/>
        <end position="161"/>
    </location>
</feature>
<comment type="subcellular location">
    <subcellularLocation>
        <location evidence="1 7">Cell membrane</location>
        <topology evidence="1 7">Multi-pass membrane protein</topology>
    </subcellularLocation>
</comment>
<feature type="transmembrane region" description="Helical" evidence="7">
    <location>
        <begin position="210"/>
        <end position="232"/>
    </location>
</feature>
<keyword evidence="3" id="KW-1003">Cell membrane</keyword>
<dbReference type="SUPFAM" id="SSF161098">
    <property type="entry name" value="MetI-like"/>
    <property type="match status" value="1"/>
</dbReference>
<evidence type="ECO:0000313" key="9">
    <source>
        <dbReference type="EMBL" id="MUH58748.1"/>
    </source>
</evidence>
<keyword evidence="5 7" id="KW-1133">Transmembrane helix</keyword>
<dbReference type="Gene3D" id="1.10.3720.10">
    <property type="entry name" value="MetI-like"/>
    <property type="match status" value="1"/>
</dbReference>
<protein>
    <submittedName>
        <fullName evidence="9">ABC transporter permease</fullName>
    </submittedName>
</protein>
<dbReference type="GO" id="GO:0055085">
    <property type="term" value="P:transmembrane transport"/>
    <property type="evidence" value="ECO:0007669"/>
    <property type="project" value="InterPro"/>
</dbReference>
<dbReference type="PANTHER" id="PTHR30151">
    <property type="entry name" value="ALKANE SULFONATE ABC TRANSPORTER-RELATED, MEMBRANE SUBUNIT"/>
    <property type="match status" value="1"/>
</dbReference>
<dbReference type="EMBL" id="WNLP01000001">
    <property type="protein sequence ID" value="MUH58748.1"/>
    <property type="molecule type" value="Genomic_DNA"/>
</dbReference>
<organism evidence="9 10">
    <name type="scientific">Bifidobacterium canis</name>
    <dbReference type="NCBI Taxonomy" id="2610880"/>
    <lineage>
        <taxon>Bacteria</taxon>
        <taxon>Bacillati</taxon>
        <taxon>Actinomycetota</taxon>
        <taxon>Actinomycetes</taxon>
        <taxon>Bifidobacteriales</taxon>
        <taxon>Bifidobacteriaceae</taxon>
        <taxon>Bifidobacterium</taxon>
    </lineage>
</organism>
<dbReference type="GO" id="GO:0005886">
    <property type="term" value="C:plasma membrane"/>
    <property type="evidence" value="ECO:0007669"/>
    <property type="project" value="UniProtKB-SubCell"/>
</dbReference>
<comment type="caution">
    <text evidence="9">The sequence shown here is derived from an EMBL/GenBank/DDBJ whole genome shotgun (WGS) entry which is preliminary data.</text>
</comment>
<comment type="similarity">
    <text evidence="7">Belongs to the binding-protein-dependent transport system permease family.</text>
</comment>
<keyword evidence="6 7" id="KW-0472">Membrane</keyword>
<gene>
    <name evidence="9" type="ORF">GSD1FS_0036</name>
</gene>
<accession>A0A7K1J284</accession>
<evidence type="ECO:0000313" key="10">
    <source>
        <dbReference type="Proteomes" id="UP000487882"/>
    </source>
</evidence>
<evidence type="ECO:0000256" key="6">
    <source>
        <dbReference type="ARBA" id="ARBA00023136"/>
    </source>
</evidence>
<feature type="transmembrane region" description="Helical" evidence="7">
    <location>
        <begin position="244"/>
        <end position="265"/>
    </location>
</feature>
<evidence type="ECO:0000256" key="2">
    <source>
        <dbReference type="ARBA" id="ARBA00022448"/>
    </source>
</evidence>
<dbReference type="InterPro" id="IPR000515">
    <property type="entry name" value="MetI-like"/>
</dbReference>
<keyword evidence="2 7" id="KW-0813">Transport</keyword>
<dbReference type="PROSITE" id="PS50928">
    <property type="entry name" value="ABC_TM1"/>
    <property type="match status" value="1"/>
</dbReference>
<feature type="domain" description="ABC transmembrane type-1" evidence="8">
    <location>
        <begin position="82"/>
        <end position="262"/>
    </location>
</feature>
<reference evidence="9 10" key="1">
    <citation type="submission" date="2019-09" db="EMBL/GenBank/DDBJ databases">
        <title>Bifidobacterium canis sp. nov., isolated from the digestive tract of German Shepherd dog puppy.</title>
        <authorList>
            <person name="Bunesova V."/>
        </authorList>
    </citation>
    <scope>NUCLEOTIDE SEQUENCE [LARGE SCALE GENOMIC DNA]</scope>
    <source>
        <strain evidence="9 10">GSD1FS</strain>
    </source>
</reference>
<feature type="transmembrane region" description="Helical" evidence="7">
    <location>
        <begin position="117"/>
        <end position="139"/>
    </location>
</feature>
<evidence type="ECO:0000256" key="5">
    <source>
        <dbReference type="ARBA" id="ARBA00022989"/>
    </source>
</evidence>
<dbReference type="Pfam" id="PF00528">
    <property type="entry name" value="BPD_transp_1"/>
    <property type="match status" value="1"/>
</dbReference>
<dbReference type="CDD" id="cd06261">
    <property type="entry name" value="TM_PBP2"/>
    <property type="match status" value="1"/>
</dbReference>
<evidence type="ECO:0000256" key="7">
    <source>
        <dbReference type="RuleBase" id="RU363032"/>
    </source>
</evidence>
<evidence type="ECO:0000256" key="3">
    <source>
        <dbReference type="ARBA" id="ARBA00022475"/>
    </source>
</evidence>
<keyword evidence="4 7" id="KW-0812">Transmembrane</keyword>
<feature type="transmembrane region" description="Helical" evidence="7">
    <location>
        <begin position="33"/>
        <end position="50"/>
    </location>
</feature>
<dbReference type="AlphaFoldDB" id="A0A7K1J284"/>
<keyword evidence="10" id="KW-1185">Reference proteome</keyword>